<dbReference type="InterPro" id="IPR029058">
    <property type="entry name" value="AB_hydrolase_fold"/>
</dbReference>
<proteinExistence type="predicted"/>
<dbReference type="Proteomes" id="UP000037530">
    <property type="component" value="Unassembled WGS sequence"/>
</dbReference>
<evidence type="ECO:0000256" key="1">
    <source>
        <dbReference type="SAM" id="SignalP"/>
    </source>
</evidence>
<dbReference type="SUPFAM" id="SSF53474">
    <property type="entry name" value="alpha/beta-Hydrolases"/>
    <property type="match status" value="1"/>
</dbReference>
<dbReference type="GO" id="GO:0047617">
    <property type="term" value="F:fatty acyl-CoA hydrolase activity"/>
    <property type="evidence" value="ECO:0007669"/>
    <property type="project" value="TreeGrafter"/>
</dbReference>
<protein>
    <recommendedName>
        <fullName evidence="2">BAAT/Acyl-CoA thioester hydrolase C-terminal domain-containing protein</fullName>
    </recommendedName>
</protein>
<dbReference type="OrthoDB" id="8922993at2"/>
<evidence type="ECO:0000313" key="4">
    <source>
        <dbReference type="Proteomes" id="UP000037530"/>
    </source>
</evidence>
<feature type="signal peptide" evidence="1">
    <location>
        <begin position="1"/>
        <end position="21"/>
    </location>
</feature>
<dbReference type="PATRIC" id="fig|171383.3.peg.975"/>
<dbReference type="Gene3D" id="3.40.50.1820">
    <property type="entry name" value="alpha/beta hydrolase"/>
    <property type="match status" value="1"/>
</dbReference>
<feature type="domain" description="BAAT/Acyl-CoA thioester hydrolase C-terminal" evidence="2">
    <location>
        <begin position="102"/>
        <end position="275"/>
    </location>
</feature>
<dbReference type="EMBL" id="LHPI01000001">
    <property type="protein sequence ID" value="KOO09664.1"/>
    <property type="molecule type" value="Genomic_DNA"/>
</dbReference>
<dbReference type="InterPro" id="IPR014940">
    <property type="entry name" value="BAAT_C"/>
</dbReference>
<feature type="chain" id="PRO_5005600587" description="BAAT/Acyl-CoA thioester hydrolase C-terminal domain-containing protein" evidence="1">
    <location>
        <begin position="22"/>
        <end position="293"/>
    </location>
</feature>
<dbReference type="STRING" id="171383.AKJ31_04735"/>
<sequence length="293" mass="33212">MRLSKAVILVSTLLCSFCASAVSQRPIDDSAIVGELYYTEGRMNQPVIMILGGSGGGDFVEKYAVVRVSVNELVSKGYAILSLTYFDQESQSSRIPTSLKRVPLEYFEQAFNWVQTQPELKKNSIAVYGTSRGGELALILASKFAIIDLVVAGVPSAYVWSSYDRYRTRKDILKLIKTDPCQSAWTWKGKDIANICLKYSVNYKPWYNVIDNKELVEGFLIPVEKSSAAILLTSARYDTVWPSYEMSKQIMSKLDSSNYAYPYKHISYRSDHFIHTRSWPDVSEFIELHYPAH</sequence>
<accession>A0A0M0I5S9</accession>
<name>A0A0M0I5S9_9VIBR</name>
<dbReference type="PANTHER" id="PTHR10824">
    <property type="entry name" value="ACYL-COENZYME A THIOESTERASE-RELATED"/>
    <property type="match status" value="1"/>
</dbReference>
<comment type="caution">
    <text evidence="3">The sequence shown here is derived from an EMBL/GenBank/DDBJ whole genome shotgun (WGS) entry which is preliminary data.</text>
</comment>
<dbReference type="PANTHER" id="PTHR10824:SF4">
    <property type="entry name" value="ACYL-COENZYME A THIOESTERASE 1-LIKE"/>
    <property type="match status" value="1"/>
</dbReference>
<keyword evidence="1" id="KW-0732">Signal</keyword>
<evidence type="ECO:0000313" key="3">
    <source>
        <dbReference type="EMBL" id="KOO09664.1"/>
    </source>
</evidence>
<organism evidence="3 4">
    <name type="scientific">Vibrio hepatarius</name>
    <dbReference type="NCBI Taxonomy" id="171383"/>
    <lineage>
        <taxon>Bacteria</taxon>
        <taxon>Pseudomonadati</taxon>
        <taxon>Pseudomonadota</taxon>
        <taxon>Gammaproteobacteria</taxon>
        <taxon>Vibrionales</taxon>
        <taxon>Vibrionaceae</taxon>
        <taxon>Vibrio</taxon>
        <taxon>Vibrio oreintalis group</taxon>
    </lineage>
</organism>
<keyword evidence="4" id="KW-1185">Reference proteome</keyword>
<dbReference type="Pfam" id="PF08840">
    <property type="entry name" value="BAAT_C"/>
    <property type="match status" value="1"/>
</dbReference>
<dbReference type="RefSeq" id="WP_053407926.1">
    <property type="nucleotide sequence ID" value="NZ_LHPI01000001.1"/>
</dbReference>
<evidence type="ECO:0000259" key="2">
    <source>
        <dbReference type="Pfam" id="PF08840"/>
    </source>
</evidence>
<dbReference type="GO" id="GO:0006637">
    <property type="term" value="P:acyl-CoA metabolic process"/>
    <property type="evidence" value="ECO:0007669"/>
    <property type="project" value="TreeGrafter"/>
</dbReference>
<gene>
    <name evidence="3" type="ORF">AKJ31_04735</name>
</gene>
<dbReference type="GO" id="GO:0006631">
    <property type="term" value="P:fatty acid metabolic process"/>
    <property type="evidence" value="ECO:0007669"/>
    <property type="project" value="TreeGrafter"/>
</dbReference>
<reference evidence="4" key="1">
    <citation type="submission" date="2015-08" db="EMBL/GenBank/DDBJ databases">
        <title>Vibrio galatheae sp. nov., a novel member of the Vibrionaceae family isolated from the Solomon Islands.</title>
        <authorList>
            <person name="Giubergia S."/>
            <person name="Machado H."/>
            <person name="Mateiu R.V."/>
            <person name="Gram L."/>
        </authorList>
    </citation>
    <scope>NUCLEOTIDE SEQUENCE [LARGE SCALE GENOMIC DNA]</scope>
    <source>
        <strain evidence="4">DSM 19134</strain>
    </source>
</reference>
<dbReference type="AlphaFoldDB" id="A0A0M0I5S9"/>